<dbReference type="InterPro" id="IPR043136">
    <property type="entry name" value="B30.2/SPRY_sf"/>
</dbReference>
<dbReference type="CDD" id="cd11709">
    <property type="entry name" value="SPRY"/>
    <property type="match status" value="1"/>
</dbReference>
<keyword evidence="3" id="KW-1185">Reference proteome</keyword>
<name>A0A433CW57_9FUNG</name>
<dbReference type="InterPro" id="IPR001870">
    <property type="entry name" value="B30.2/SPRY"/>
</dbReference>
<keyword evidence="2" id="KW-0430">Lectin</keyword>
<dbReference type="Proteomes" id="UP000268093">
    <property type="component" value="Unassembled WGS sequence"/>
</dbReference>
<dbReference type="InterPro" id="IPR003877">
    <property type="entry name" value="SPRY_dom"/>
</dbReference>
<dbReference type="Gene3D" id="2.60.120.920">
    <property type="match status" value="1"/>
</dbReference>
<evidence type="ECO:0000313" key="2">
    <source>
        <dbReference type="EMBL" id="RUP42866.1"/>
    </source>
</evidence>
<dbReference type="AlphaFoldDB" id="A0A433CW57"/>
<comment type="caution">
    <text evidence="2">The sequence shown here is derived from an EMBL/GenBank/DDBJ whole genome shotgun (WGS) entry which is preliminary data.</text>
</comment>
<dbReference type="OrthoDB" id="2329056at2759"/>
<proteinExistence type="predicted"/>
<dbReference type="EMBL" id="RBNI01012241">
    <property type="protein sequence ID" value="RUP42866.1"/>
    <property type="molecule type" value="Genomic_DNA"/>
</dbReference>
<dbReference type="Pfam" id="PF00622">
    <property type="entry name" value="SPRY"/>
    <property type="match status" value="1"/>
</dbReference>
<sequence length="343" mass="37802">MAGRILSEAAEILDQCPSDEALYSVVRDFILARPLNYGQLYSLSKDAMAVLLSDADAVRECPMYAFDFFLCIIDWACEMISDAHLGIKRSDLLAALSSLEATESMLQNPPDAQLSADTLKRLESVLTPIVRCINFQDICPHRLVTLMDTLSFIPPSIFAAALRRHITARTVCPPSWRHRTGCLWDPGHMGPLLRLLDNNAVVEFDETQPNRHQSVTSAAAMKDKGVYEWDVIIQAFNPAHSRVAVGLAAKSISSHENALLGKQSNSWGLASTGKVYCPYSETVYVGGFGKDSVISFRVDMAERCCSIAVNGVDKGVIWKNLPDNIYPACSLTLGSRCEIRQRS</sequence>
<feature type="domain" description="B30.2/SPRY" evidence="1">
    <location>
        <begin position="162"/>
        <end position="343"/>
    </location>
</feature>
<gene>
    <name evidence="2" type="ORF">BC936DRAFT_137969</name>
</gene>
<dbReference type="SUPFAM" id="SSF49899">
    <property type="entry name" value="Concanavalin A-like lectins/glucanases"/>
    <property type="match status" value="1"/>
</dbReference>
<accession>A0A433CW57</accession>
<reference evidence="2 3" key="1">
    <citation type="journal article" date="2018" name="New Phytol.">
        <title>Phylogenomics of Endogonaceae and evolution of mycorrhizas within Mucoromycota.</title>
        <authorList>
            <person name="Chang Y."/>
            <person name="Desiro A."/>
            <person name="Na H."/>
            <person name="Sandor L."/>
            <person name="Lipzen A."/>
            <person name="Clum A."/>
            <person name="Barry K."/>
            <person name="Grigoriev I.V."/>
            <person name="Martin F.M."/>
            <person name="Stajich J.E."/>
            <person name="Smith M.E."/>
            <person name="Bonito G."/>
            <person name="Spatafora J.W."/>
        </authorList>
    </citation>
    <scope>NUCLEOTIDE SEQUENCE [LARGE SCALE GENOMIC DNA]</scope>
    <source>
        <strain evidence="2 3">GMNB39</strain>
    </source>
</reference>
<evidence type="ECO:0000313" key="3">
    <source>
        <dbReference type="Proteomes" id="UP000268093"/>
    </source>
</evidence>
<dbReference type="InterPro" id="IPR013320">
    <property type="entry name" value="ConA-like_dom_sf"/>
</dbReference>
<dbReference type="PROSITE" id="PS50188">
    <property type="entry name" value="B302_SPRY"/>
    <property type="match status" value="1"/>
</dbReference>
<organism evidence="2 3">
    <name type="scientific">Jimgerdemannia flammicorona</name>
    <dbReference type="NCBI Taxonomy" id="994334"/>
    <lineage>
        <taxon>Eukaryota</taxon>
        <taxon>Fungi</taxon>
        <taxon>Fungi incertae sedis</taxon>
        <taxon>Mucoromycota</taxon>
        <taxon>Mucoromycotina</taxon>
        <taxon>Endogonomycetes</taxon>
        <taxon>Endogonales</taxon>
        <taxon>Endogonaceae</taxon>
        <taxon>Jimgerdemannia</taxon>
    </lineage>
</organism>
<evidence type="ECO:0000259" key="1">
    <source>
        <dbReference type="PROSITE" id="PS50188"/>
    </source>
</evidence>
<dbReference type="GO" id="GO:0030246">
    <property type="term" value="F:carbohydrate binding"/>
    <property type="evidence" value="ECO:0007669"/>
    <property type="project" value="UniProtKB-KW"/>
</dbReference>
<protein>
    <submittedName>
        <fullName evidence="2">Concanavalin A-like lectin/glucanase domain-containing protein</fullName>
    </submittedName>
</protein>